<name>A0A848NM11_9BURK</name>
<dbReference type="EMBL" id="JABBZE010000271">
    <property type="protein sequence ID" value="NMU91922.1"/>
    <property type="molecule type" value="Genomic_DNA"/>
</dbReference>
<protein>
    <submittedName>
        <fullName evidence="1">Uncharacterized protein</fullName>
    </submittedName>
</protein>
<dbReference type="AlphaFoldDB" id="A0A848NM11"/>
<organism evidence="1 2">
    <name type="scientific">Achromobacter ruhlandii</name>
    <dbReference type="NCBI Taxonomy" id="72557"/>
    <lineage>
        <taxon>Bacteria</taxon>
        <taxon>Pseudomonadati</taxon>
        <taxon>Pseudomonadota</taxon>
        <taxon>Betaproteobacteria</taxon>
        <taxon>Burkholderiales</taxon>
        <taxon>Alcaligenaceae</taxon>
        <taxon>Achromobacter</taxon>
    </lineage>
</organism>
<comment type="caution">
    <text evidence="1">The sequence shown here is derived from an EMBL/GenBank/DDBJ whole genome shotgun (WGS) entry which is preliminary data.</text>
</comment>
<dbReference type="Proteomes" id="UP000542405">
    <property type="component" value="Unassembled WGS sequence"/>
</dbReference>
<sequence>GGGWWGVVEWSVDGTQVGCWRGVGGQRRVQWGLRVGGREVGLGWGGG</sequence>
<evidence type="ECO:0000313" key="2">
    <source>
        <dbReference type="Proteomes" id="UP000542405"/>
    </source>
</evidence>
<proteinExistence type="predicted"/>
<feature type="non-terminal residue" evidence="1">
    <location>
        <position position="1"/>
    </location>
</feature>
<gene>
    <name evidence="1" type="ORF">HGQ98_19805</name>
</gene>
<reference evidence="1 2" key="1">
    <citation type="submission" date="2020-04" db="EMBL/GenBank/DDBJ databases">
        <title>Achromobacter ruhlandii genome sequencing and assembly.</title>
        <authorList>
            <person name="Martins R.C.R."/>
            <person name="Perdigao-Neto L.V."/>
            <person name="Levin A.S.S."/>
            <person name="Costa S.F."/>
        </authorList>
    </citation>
    <scope>NUCLEOTIDE SEQUENCE [LARGE SCALE GENOMIC DNA]</scope>
    <source>
        <strain evidence="1 2">9035ralo</strain>
    </source>
</reference>
<accession>A0A848NM11</accession>
<evidence type="ECO:0000313" key="1">
    <source>
        <dbReference type="EMBL" id="NMU91922.1"/>
    </source>
</evidence>